<dbReference type="InterPro" id="IPR012902">
    <property type="entry name" value="N_methyl_site"/>
</dbReference>
<dbReference type="RefSeq" id="WP_150984106.1">
    <property type="nucleotide sequence ID" value="NZ_CP062803.1"/>
</dbReference>
<dbReference type="Proteomes" id="UP000397656">
    <property type="component" value="Chromosome 1"/>
</dbReference>
<reference evidence="1 2" key="1">
    <citation type="submission" date="2020-10" db="EMBL/GenBank/DDBJ databases">
        <title>Complete genome sequence of Cupriavidus basilensis CCUG 49340T.</title>
        <authorList>
            <person name="Salva-Serra F."/>
            <person name="Donoso R.A."/>
            <person name="Cho K.H."/>
            <person name="Yoo J.A."/>
            <person name="Lee K."/>
            <person name="Yoon S.-H."/>
            <person name="Perez-Pantoja D."/>
            <person name="Moore E.R.B."/>
        </authorList>
    </citation>
    <scope>NUCLEOTIDE SEQUENCE [LARGE SCALE GENOMIC DNA]</scope>
    <source>
        <strain evidence="2">CCUG 49340</strain>
    </source>
</reference>
<evidence type="ECO:0000313" key="2">
    <source>
        <dbReference type="Proteomes" id="UP000397656"/>
    </source>
</evidence>
<protein>
    <submittedName>
        <fullName evidence="1">Prepilin-type N-terminal cleavage/methylation domain-containing protein</fullName>
    </submittedName>
</protein>
<proteinExistence type="predicted"/>
<name>A0A643G1K3_9BURK</name>
<dbReference type="GeneID" id="98402316"/>
<accession>A0A643G1K3</accession>
<evidence type="ECO:0000313" key="1">
    <source>
        <dbReference type="EMBL" id="QOT75578.1"/>
    </source>
</evidence>
<gene>
    <name evidence="1" type="ORF">F7R26_015500</name>
</gene>
<organism evidence="1 2">
    <name type="scientific">Cupriavidus basilensis</name>
    <dbReference type="NCBI Taxonomy" id="68895"/>
    <lineage>
        <taxon>Bacteria</taxon>
        <taxon>Pseudomonadati</taxon>
        <taxon>Pseudomonadota</taxon>
        <taxon>Betaproteobacteria</taxon>
        <taxon>Burkholderiales</taxon>
        <taxon>Burkholderiaceae</taxon>
        <taxon>Cupriavidus</taxon>
    </lineage>
</organism>
<dbReference type="EMBL" id="CP062803">
    <property type="protein sequence ID" value="QOT75578.1"/>
    <property type="molecule type" value="Genomic_DNA"/>
</dbReference>
<dbReference type="Pfam" id="PF07963">
    <property type="entry name" value="N_methyl"/>
    <property type="match status" value="1"/>
</dbReference>
<dbReference type="AlphaFoldDB" id="A0A643G1K3"/>
<sequence length="148" mass="15552">MKARVQGFALIEAMVSLTLFAIGIVGLCAATLMAAKQNSQTRYRTVAQYYAAEIIGVATVDAANAPCYTVPAGGGCTAGTGQAIAADWLKRVNAALPSDATHTPTVAYDAVTGNLTVTLQWKLAGEAQEKTYLSLTTWHNLVSTTNLR</sequence>